<accession>A0A9X7IRT2</accession>
<evidence type="ECO:0000256" key="1">
    <source>
        <dbReference type="SAM" id="MobiDB-lite"/>
    </source>
</evidence>
<organism evidence="2 3">
    <name type="scientific">Mycolicibacter virginiensis</name>
    <dbReference type="NCBI Taxonomy" id="1795032"/>
    <lineage>
        <taxon>Bacteria</taxon>
        <taxon>Bacillati</taxon>
        <taxon>Actinomycetota</taxon>
        <taxon>Actinomycetes</taxon>
        <taxon>Mycobacteriales</taxon>
        <taxon>Mycobacteriaceae</taxon>
        <taxon>Mycolicibacter</taxon>
    </lineage>
</organism>
<dbReference type="AlphaFoldDB" id="A0A9X7IRT2"/>
<proteinExistence type="predicted"/>
<feature type="compositionally biased region" description="Low complexity" evidence="1">
    <location>
        <begin position="12"/>
        <end position="33"/>
    </location>
</feature>
<feature type="region of interest" description="Disordered" evidence="1">
    <location>
        <begin position="1"/>
        <end position="33"/>
    </location>
</feature>
<protein>
    <submittedName>
        <fullName evidence="2">Uncharacterized protein</fullName>
    </submittedName>
</protein>
<name>A0A9X7IRT2_9MYCO</name>
<keyword evidence="3" id="KW-1185">Reference proteome</keyword>
<reference evidence="2 3" key="1">
    <citation type="submission" date="2018-02" db="EMBL/GenBank/DDBJ databases">
        <title>Draft genome sequence of Mycobacterium virginiense isolated from mud of a swine farm in Japan.</title>
        <authorList>
            <person name="Ohya K."/>
        </authorList>
    </citation>
    <scope>NUCLEOTIDE SEQUENCE [LARGE SCALE GENOMIC DNA]</scope>
    <source>
        <strain evidence="2 3">GF75</strain>
    </source>
</reference>
<dbReference type="Proteomes" id="UP000237911">
    <property type="component" value="Unassembled WGS sequence"/>
</dbReference>
<feature type="region of interest" description="Disordered" evidence="1">
    <location>
        <begin position="67"/>
        <end position="87"/>
    </location>
</feature>
<dbReference type="EMBL" id="PUEV01000003">
    <property type="protein sequence ID" value="PQM54197.1"/>
    <property type="molecule type" value="Genomic_DNA"/>
</dbReference>
<evidence type="ECO:0000313" key="3">
    <source>
        <dbReference type="Proteomes" id="UP000237911"/>
    </source>
</evidence>
<comment type="caution">
    <text evidence="2">The sequence shown here is derived from an EMBL/GenBank/DDBJ whole genome shotgun (WGS) entry which is preliminary data.</text>
</comment>
<feature type="compositionally biased region" description="Pro residues" evidence="1">
    <location>
        <begin position="72"/>
        <end position="87"/>
    </location>
</feature>
<evidence type="ECO:0000313" key="2">
    <source>
        <dbReference type="EMBL" id="PQM54197.1"/>
    </source>
</evidence>
<sequence>MQSLGLNGSGLAGSAPAGPDTARANAARPAHTAPAFAITPCETLRAYIEQTPCSTFSDLTARNVEAAGYWSPPEPTRPPSPRPRSSG</sequence>
<gene>
    <name evidence="2" type="ORF">C5U48_00620</name>
</gene>